<dbReference type="InterPro" id="IPR044855">
    <property type="entry name" value="CoA-Trfase_III_dom3_sf"/>
</dbReference>
<dbReference type="SUPFAM" id="SSF89796">
    <property type="entry name" value="CoA-transferase family III (CaiB/BaiF)"/>
    <property type="match status" value="1"/>
</dbReference>
<keyword evidence="2" id="KW-1185">Reference proteome</keyword>
<dbReference type="AlphaFoldDB" id="A0A9X0UE50"/>
<dbReference type="Pfam" id="PF02515">
    <property type="entry name" value="CoA_transf_3"/>
    <property type="match status" value="1"/>
</dbReference>
<dbReference type="PANTHER" id="PTHR48228:SF2">
    <property type="entry name" value="E-CINNAMOYL-COA:R-PHENYLLACTATE COA TRANSFERASE LARGE SUBUNIT"/>
    <property type="match status" value="1"/>
</dbReference>
<proteinExistence type="predicted"/>
<comment type="caution">
    <text evidence="1">The sequence shown here is derived from an EMBL/GenBank/DDBJ whole genome shotgun (WGS) entry which is preliminary data.</text>
</comment>
<organism evidence="1 2">
    <name type="scientific">Siccirubricoccus deserti</name>
    <dbReference type="NCBI Taxonomy" id="2013562"/>
    <lineage>
        <taxon>Bacteria</taxon>
        <taxon>Pseudomonadati</taxon>
        <taxon>Pseudomonadota</taxon>
        <taxon>Alphaproteobacteria</taxon>
        <taxon>Acetobacterales</taxon>
        <taxon>Roseomonadaceae</taxon>
        <taxon>Siccirubricoccus</taxon>
    </lineage>
</organism>
<dbReference type="Proteomes" id="UP000600101">
    <property type="component" value="Unassembled WGS sequence"/>
</dbReference>
<reference evidence="1" key="1">
    <citation type="submission" date="2020-08" db="EMBL/GenBank/DDBJ databases">
        <authorList>
            <person name="Hu Y."/>
            <person name="Nguyen S.V."/>
            <person name="Li F."/>
            <person name="Fanning S."/>
        </authorList>
    </citation>
    <scope>NUCLEOTIDE SEQUENCE</scope>
    <source>
        <strain evidence="1">SYSU D8009</strain>
    </source>
</reference>
<dbReference type="InterPro" id="IPR050509">
    <property type="entry name" value="CoA-transferase_III"/>
</dbReference>
<dbReference type="EMBL" id="JACOMF010000014">
    <property type="protein sequence ID" value="MBC4016363.1"/>
    <property type="molecule type" value="Genomic_DNA"/>
</dbReference>
<evidence type="ECO:0000313" key="2">
    <source>
        <dbReference type="Proteomes" id="UP000600101"/>
    </source>
</evidence>
<evidence type="ECO:0000313" key="1">
    <source>
        <dbReference type="EMBL" id="MBC4016363.1"/>
    </source>
</evidence>
<dbReference type="GO" id="GO:0016740">
    <property type="term" value="F:transferase activity"/>
    <property type="evidence" value="ECO:0007669"/>
    <property type="project" value="UniProtKB-KW"/>
</dbReference>
<dbReference type="Gene3D" id="3.40.50.10540">
    <property type="entry name" value="Crotonobetainyl-coa:carnitine coa-transferase, domain 1"/>
    <property type="match status" value="1"/>
</dbReference>
<protein>
    <submittedName>
        <fullName evidence="1">CoA transferase</fullName>
    </submittedName>
</protein>
<sequence>MRMSGIFAGLKVIDAASYVAGPSAATILGDFGASVIKLEPPGGDAYRALATLPGQPQGETNYPWVLDNRNKRGLVLDLKRAEARAVLHRLIRGTDVFLTNAVPRLRPGLGIAPETLMALNPRLIYAALTAYGETGPEADKTGFDATAYWARSGLMDLVKADAGAAPGRSVAGMGDHPTGLALYGAIVTALFRRERTGQGGIVHASLLEAGLWANAFMVQAALDEARFIPRPPRDQAPNALGNLYRAGCGRWFLLALLNEPRQWPALLEVLGQPDWGEDPRFATQPLRRANAATLVARLDAAFASRSLAEWRPLLDAAGLTFDAVTTTPEAAAAAQARATGAIRPTTAGGWTVDSPLHLAGEAKVPAGPPPELGADAPAILAEHGYTPAEVETLRQAGALGG</sequence>
<dbReference type="PANTHER" id="PTHR48228">
    <property type="entry name" value="SUCCINYL-COA--D-CITRAMALATE COA-TRANSFERASE"/>
    <property type="match status" value="1"/>
</dbReference>
<gene>
    <name evidence="1" type="ORF">H7965_13645</name>
</gene>
<dbReference type="InterPro" id="IPR003673">
    <property type="entry name" value="CoA-Trfase_fam_III"/>
</dbReference>
<accession>A0A9X0UE50</accession>
<keyword evidence="1" id="KW-0808">Transferase</keyword>
<dbReference type="Gene3D" id="3.30.1540.10">
    <property type="entry name" value="formyl-coa transferase, domain 3"/>
    <property type="match status" value="1"/>
</dbReference>
<dbReference type="InterPro" id="IPR023606">
    <property type="entry name" value="CoA-Trfase_III_dom_1_sf"/>
</dbReference>
<name>A0A9X0UE50_9PROT</name>